<keyword evidence="5 7" id="KW-1133">Transmembrane helix</keyword>
<evidence type="ECO:0000259" key="8">
    <source>
        <dbReference type="Pfam" id="PF00482"/>
    </source>
</evidence>
<name>A0ABT1E948_9FIRM</name>
<dbReference type="PRINTS" id="PR00812">
    <property type="entry name" value="BCTERIALGSPF"/>
</dbReference>
<evidence type="ECO:0000256" key="3">
    <source>
        <dbReference type="ARBA" id="ARBA00022475"/>
    </source>
</evidence>
<dbReference type="InterPro" id="IPR018076">
    <property type="entry name" value="T2SS_GspF_dom"/>
</dbReference>
<evidence type="ECO:0000313" key="10">
    <source>
        <dbReference type="Proteomes" id="UP001523566"/>
    </source>
</evidence>
<reference evidence="9 10" key="1">
    <citation type="journal article" date="2022" name="Genome Biol. Evol.">
        <title>Host diet, physiology and behaviors set the stage for Lachnospiraceae cladogenesis.</title>
        <authorList>
            <person name="Vera-Ponce De Leon A."/>
            <person name="Schneider M."/>
            <person name="Jahnes B.C."/>
            <person name="Sadowski V."/>
            <person name="Camuy-Velez L.A."/>
            <person name="Duan J."/>
            <person name="Sabree Z.L."/>
        </authorList>
    </citation>
    <scope>NUCLEOTIDE SEQUENCE [LARGE SCALE GENOMIC DNA]</scope>
    <source>
        <strain evidence="9 10">PAL113</strain>
    </source>
</reference>
<keyword evidence="3" id="KW-1003">Cell membrane</keyword>
<dbReference type="InterPro" id="IPR003004">
    <property type="entry name" value="GspF/PilC"/>
</dbReference>
<proteinExistence type="inferred from homology"/>
<sequence>MKQQLVPLSNMELSAFCSQMSMILGAGISSIEGISLLLEESAHPSEKPLLLHIQKNLEESGSLYTALKSTKAFPHYMLQMVEIGEMTGTLDSVFGALGKHYEREASLTLSIRHAITYPLIMVVMLTVVILLLITKVMPIFNQVFKQLGSELTGISKAFLDLGLGINRYGFVLIGIVILLVLVILYFAKTQKGQQSIRTLTRKLPFFKNISNQIAAGRFASGMYLTLSSGLSPEESLEMTEKLMENPDFSKKIADCIQRVKNGEELSKALLSSHIFTGLYAKMTSIASKTGSLDDTMNDVAEKYNDEVDVKLTGLIAAIEPSLVIVLSLIVGVILLSVMLPLLGILSSI</sequence>
<accession>A0ABT1E948</accession>
<evidence type="ECO:0000313" key="9">
    <source>
        <dbReference type="EMBL" id="MCP1102364.1"/>
    </source>
</evidence>
<organism evidence="9 10">
    <name type="scientific">Aequitasia blattaphilus</name>
    <dbReference type="NCBI Taxonomy" id="2949332"/>
    <lineage>
        <taxon>Bacteria</taxon>
        <taxon>Bacillati</taxon>
        <taxon>Bacillota</taxon>
        <taxon>Clostridia</taxon>
        <taxon>Lachnospirales</taxon>
        <taxon>Lachnospiraceae</taxon>
        <taxon>Aequitasia</taxon>
    </lineage>
</organism>
<evidence type="ECO:0000256" key="4">
    <source>
        <dbReference type="ARBA" id="ARBA00022692"/>
    </source>
</evidence>
<feature type="transmembrane region" description="Helical" evidence="7">
    <location>
        <begin position="168"/>
        <end position="187"/>
    </location>
</feature>
<evidence type="ECO:0000256" key="7">
    <source>
        <dbReference type="SAM" id="Phobius"/>
    </source>
</evidence>
<evidence type="ECO:0000256" key="5">
    <source>
        <dbReference type="ARBA" id="ARBA00022989"/>
    </source>
</evidence>
<dbReference type="Gene3D" id="1.20.81.30">
    <property type="entry name" value="Type II secretion system (T2SS), domain F"/>
    <property type="match status" value="2"/>
</dbReference>
<keyword evidence="4 7" id="KW-0812">Transmembrane</keyword>
<gene>
    <name evidence="9" type="ORF">NK125_08070</name>
</gene>
<feature type="domain" description="Type II secretion system protein GspF" evidence="8">
    <location>
        <begin position="221"/>
        <end position="340"/>
    </location>
</feature>
<dbReference type="Proteomes" id="UP001523566">
    <property type="component" value="Unassembled WGS sequence"/>
</dbReference>
<dbReference type="PANTHER" id="PTHR30012:SF0">
    <property type="entry name" value="TYPE II SECRETION SYSTEM PROTEIN F-RELATED"/>
    <property type="match status" value="1"/>
</dbReference>
<feature type="transmembrane region" description="Helical" evidence="7">
    <location>
        <begin position="114"/>
        <end position="133"/>
    </location>
</feature>
<evidence type="ECO:0000256" key="1">
    <source>
        <dbReference type="ARBA" id="ARBA00004651"/>
    </source>
</evidence>
<feature type="domain" description="Type II secretion system protein GspF" evidence="8">
    <location>
        <begin position="16"/>
        <end position="138"/>
    </location>
</feature>
<keyword evidence="6 7" id="KW-0472">Membrane</keyword>
<dbReference type="InterPro" id="IPR042094">
    <property type="entry name" value="T2SS_GspF_sf"/>
</dbReference>
<dbReference type="RefSeq" id="WP_262066151.1">
    <property type="nucleotide sequence ID" value="NZ_JAMXOD010000010.1"/>
</dbReference>
<comment type="caution">
    <text evidence="9">The sequence shown here is derived from an EMBL/GenBank/DDBJ whole genome shotgun (WGS) entry which is preliminary data.</text>
</comment>
<evidence type="ECO:0000256" key="6">
    <source>
        <dbReference type="ARBA" id="ARBA00023136"/>
    </source>
</evidence>
<dbReference type="Pfam" id="PF00482">
    <property type="entry name" value="T2SSF"/>
    <property type="match status" value="2"/>
</dbReference>
<dbReference type="EMBL" id="JAMZFW010000010">
    <property type="protein sequence ID" value="MCP1102364.1"/>
    <property type="molecule type" value="Genomic_DNA"/>
</dbReference>
<comment type="subcellular location">
    <subcellularLocation>
        <location evidence="1">Cell membrane</location>
        <topology evidence="1">Multi-pass membrane protein</topology>
    </subcellularLocation>
</comment>
<feature type="transmembrane region" description="Helical" evidence="7">
    <location>
        <begin position="322"/>
        <end position="345"/>
    </location>
</feature>
<keyword evidence="10" id="KW-1185">Reference proteome</keyword>
<comment type="similarity">
    <text evidence="2">Belongs to the GSP F family.</text>
</comment>
<protein>
    <submittedName>
        <fullName evidence="9">Type II secretion system F family protein</fullName>
    </submittedName>
</protein>
<dbReference type="PANTHER" id="PTHR30012">
    <property type="entry name" value="GENERAL SECRETION PATHWAY PROTEIN"/>
    <property type="match status" value="1"/>
</dbReference>
<evidence type="ECO:0000256" key="2">
    <source>
        <dbReference type="ARBA" id="ARBA00005745"/>
    </source>
</evidence>